<accession>A0AAE0G340</accession>
<dbReference type="EMBL" id="LGRX02010602">
    <property type="protein sequence ID" value="KAK3270021.1"/>
    <property type="molecule type" value="Genomic_DNA"/>
</dbReference>
<comment type="caution">
    <text evidence="2">The sequence shown here is derived from an EMBL/GenBank/DDBJ whole genome shotgun (WGS) entry which is preliminary data.</text>
</comment>
<proteinExistence type="predicted"/>
<organism evidence="2 3">
    <name type="scientific">Cymbomonas tetramitiformis</name>
    <dbReference type="NCBI Taxonomy" id="36881"/>
    <lineage>
        <taxon>Eukaryota</taxon>
        <taxon>Viridiplantae</taxon>
        <taxon>Chlorophyta</taxon>
        <taxon>Pyramimonadophyceae</taxon>
        <taxon>Pyramimonadales</taxon>
        <taxon>Pyramimonadaceae</taxon>
        <taxon>Cymbomonas</taxon>
    </lineage>
</organism>
<dbReference type="Proteomes" id="UP001190700">
    <property type="component" value="Unassembled WGS sequence"/>
</dbReference>
<name>A0AAE0G340_9CHLO</name>
<evidence type="ECO:0000259" key="1">
    <source>
        <dbReference type="Pfam" id="PF21743"/>
    </source>
</evidence>
<reference evidence="2 3" key="1">
    <citation type="journal article" date="2015" name="Genome Biol. Evol.">
        <title>Comparative Genomics of a Bacterivorous Green Alga Reveals Evolutionary Causalities and Consequences of Phago-Mixotrophic Mode of Nutrition.</title>
        <authorList>
            <person name="Burns J.A."/>
            <person name="Paasch A."/>
            <person name="Narechania A."/>
            <person name="Kim E."/>
        </authorList>
    </citation>
    <scope>NUCLEOTIDE SEQUENCE [LARGE SCALE GENOMIC DNA]</scope>
    <source>
        <strain evidence="2 3">PLY_AMNH</strain>
    </source>
</reference>
<sequence length="311" mass="34931">MLVEFVTGLGRDSCKVNGSATGRLQVIFPGSEDLLCICHTLNNSGEHSFFPEKRDFMMSWLILVTDNSAAGTLWKELTGTTLVSFSNTRWWSKQEVENSIAINFGLLPRFLEQLSARGIGDATTKKMIALHRNDPLKLQVGFATGLDGLMLMLSTTYELEGDRLAILLAFRRIEALRAYGRQLVSDSENRDLLPDVDAVIRRSLEPAVGLVIKKGFAGHGVFVGKIVSIDKEDAGKWWYLIEYEDGDQETMDLEELRPHLSVHGHTLRDEAIQGLSFAFTYLEDRLTGNYMFGDKQIRSMADYVQATLMLR</sequence>
<gene>
    <name evidence="2" type="ORF">CYMTET_21561</name>
</gene>
<evidence type="ECO:0000313" key="3">
    <source>
        <dbReference type="Proteomes" id="UP001190700"/>
    </source>
</evidence>
<keyword evidence="3" id="KW-1185">Reference proteome</keyword>
<feature type="domain" description="PTM/DIR17-like Tudor" evidence="1">
    <location>
        <begin position="211"/>
        <end position="258"/>
    </location>
</feature>
<dbReference type="CDD" id="cd20401">
    <property type="entry name" value="Tudor_AtPTM-like"/>
    <property type="match status" value="1"/>
</dbReference>
<dbReference type="AlphaFoldDB" id="A0AAE0G340"/>
<protein>
    <recommendedName>
        <fullName evidence="1">PTM/DIR17-like Tudor domain-containing protein</fullName>
    </recommendedName>
</protein>
<dbReference type="InterPro" id="IPR047365">
    <property type="entry name" value="Tudor_AtPTM-like"/>
</dbReference>
<evidence type="ECO:0000313" key="2">
    <source>
        <dbReference type="EMBL" id="KAK3270021.1"/>
    </source>
</evidence>
<dbReference type="Pfam" id="PF21743">
    <property type="entry name" value="PTM_DIR17_Tudor"/>
    <property type="match status" value="1"/>
</dbReference>